<evidence type="ECO:0000259" key="3">
    <source>
        <dbReference type="Pfam" id="PF14291"/>
    </source>
</evidence>
<feature type="compositionally biased region" description="Basic residues" evidence="1">
    <location>
        <begin position="1"/>
        <end position="11"/>
    </location>
</feature>
<feature type="domain" description="HAT C-terminal dimerisation" evidence="2">
    <location>
        <begin position="736"/>
        <end position="797"/>
    </location>
</feature>
<dbReference type="PANTHER" id="PTHR46289">
    <property type="entry name" value="52 KDA REPRESSOR OF THE INHIBITOR OF THE PROTEIN KINASE-LIKE PROTEIN-RELATED"/>
    <property type="match status" value="1"/>
</dbReference>
<dbReference type="RefSeq" id="XP_050505840.1">
    <property type="nucleotide sequence ID" value="XM_050649883.1"/>
</dbReference>
<evidence type="ECO:0000313" key="4">
    <source>
        <dbReference type="EnsemblMetazoa" id="XP_050505840.1"/>
    </source>
</evidence>
<feature type="domain" description="DUF4371" evidence="3">
    <location>
        <begin position="227"/>
        <end position="359"/>
    </location>
</feature>
<dbReference type="GeneID" id="126884098"/>
<sequence length="821" mass="93780">MDRFLVKKRRISYQEEQDVEEQSGLSQSHNLMPVDEPAEDQQSTSTSVDNVNSSSHDIGYYLQNISSSNDHSKYIILTQHWTPEKNYQFPTSSHIKRGREELRRVNHGHFEKYPWLVFSEFKQGLFCKYCAVFCHGKKAGGQNTVPLRKLVSEPLNKYAKLSGKDGDLESHNSNEYHKKAELDSKNYIKIFENPDLRIKIVNRLDQNRKEQVAQNRLRLVPIIKTILLHGKQNIPLRGHRDDGNLMESADNPVENDGNFRTLLRFKIDSSDTQLAEHLKSSGANATYISKTTANDLINCCGEEILDEIKQRVSKVKFYSILFDEMTDASHTSQLSLSLRYVYKDVIREDFVGFIDLHKANYSHVDVDLEVEPVITGEILGQTVVNFMIFLGLNTNNCVGISCDGCSVNMSEMRGAVTEIQKVATNSIMCGCKNHALNLSISKCNKVQHVRNALGTIKEVTSFFNSSGKRNSVLKKVLGHQMRGYCETRWVERHEAVLEFTEDMPKIAEALKCISQWRDSTTSSKARALLCSISTCDFIITMHCLSDTADVTCGLSKYLQTEAIDVCSAKSKIDNMMKTIQNKRDKTNEFFLLIFSSAEKTMDAMDVQMRVPRIVQKKVNRPNYTLLTGDNQRSQVSKYWETAVYIPILDNLITDLTSRFSDESLDCYNLNILVPSTLDSVSNVKSSFESICDKYSSVLSIKKETMLMKILNEICSLKNMVNYNVFKEISTPMTCFQNLDEHNYPILKSLVQILLTLPISIATAERSFSTLRRLKSWMRTRMTEDRLTGLALMNVHRDIEVDINKIIDRYSSKKNRKLDFVI</sequence>
<reference evidence="4" key="1">
    <citation type="submission" date="2025-05" db="UniProtKB">
        <authorList>
            <consortium name="EnsemblMetazoa"/>
        </authorList>
    </citation>
    <scope>IDENTIFICATION</scope>
</reference>
<dbReference type="SUPFAM" id="SSF53098">
    <property type="entry name" value="Ribonuclease H-like"/>
    <property type="match status" value="1"/>
</dbReference>
<feature type="compositionally biased region" description="Low complexity" evidence="1">
    <location>
        <begin position="43"/>
        <end position="52"/>
    </location>
</feature>
<feature type="region of interest" description="Disordered" evidence="1">
    <location>
        <begin position="1"/>
        <end position="52"/>
    </location>
</feature>
<keyword evidence="5" id="KW-1185">Reference proteome</keyword>
<evidence type="ECO:0000313" key="5">
    <source>
        <dbReference type="Proteomes" id="UP001652700"/>
    </source>
</evidence>
<dbReference type="InterPro" id="IPR012337">
    <property type="entry name" value="RNaseH-like_sf"/>
</dbReference>
<organism evidence="4 5">
    <name type="scientific">Diabrotica virgifera virgifera</name>
    <name type="common">western corn rootworm</name>
    <dbReference type="NCBI Taxonomy" id="50390"/>
    <lineage>
        <taxon>Eukaryota</taxon>
        <taxon>Metazoa</taxon>
        <taxon>Ecdysozoa</taxon>
        <taxon>Arthropoda</taxon>
        <taxon>Hexapoda</taxon>
        <taxon>Insecta</taxon>
        <taxon>Pterygota</taxon>
        <taxon>Neoptera</taxon>
        <taxon>Endopterygota</taxon>
        <taxon>Coleoptera</taxon>
        <taxon>Polyphaga</taxon>
        <taxon>Cucujiformia</taxon>
        <taxon>Chrysomeloidea</taxon>
        <taxon>Chrysomelidae</taxon>
        <taxon>Galerucinae</taxon>
        <taxon>Diabroticina</taxon>
        <taxon>Diabroticites</taxon>
        <taxon>Diabrotica</taxon>
    </lineage>
</organism>
<dbReference type="InterPro" id="IPR025398">
    <property type="entry name" value="DUF4371"/>
</dbReference>
<name>A0ABM5K6M5_DIAVI</name>
<dbReference type="Pfam" id="PF14291">
    <property type="entry name" value="DUF4371"/>
    <property type="match status" value="1"/>
</dbReference>
<dbReference type="InterPro" id="IPR008906">
    <property type="entry name" value="HATC_C_dom"/>
</dbReference>
<dbReference type="Pfam" id="PF05699">
    <property type="entry name" value="Dimer_Tnp_hAT"/>
    <property type="match status" value="1"/>
</dbReference>
<evidence type="ECO:0008006" key="6">
    <source>
        <dbReference type="Google" id="ProtNLM"/>
    </source>
</evidence>
<evidence type="ECO:0000256" key="1">
    <source>
        <dbReference type="SAM" id="MobiDB-lite"/>
    </source>
</evidence>
<dbReference type="Proteomes" id="UP001652700">
    <property type="component" value="Unplaced"/>
</dbReference>
<dbReference type="PANTHER" id="PTHR46289:SF14">
    <property type="entry name" value="DUF4371 DOMAIN-CONTAINING PROTEIN"/>
    <property type="match status" value="1"/>
</dbReference>
<proteinExistence type="predicted"/>
<dbReference type="EnsemblMetazoa" id="XM_050649883.1">
    <property type="protein sequence ID" value="XP_050505840.1"/>
    <property type="gene ID" value="LOC126884098"/>
</dbReference>
<accession>A0ABM5K6M5</accession>
<protein>
    <recommendedName>
        <fullName evidence="6">52 kDa repressor of the inhibitor of the protein kinase-like</fullName>
    </recommendedName>
</protein>
<evidence type="ECO:0000259" key="2">
    <source>
        <dbReference type="Pfam" id="PF05699"/>
    </source>
</evidence>
<dbReference type="InterPro" id="IPR052958">
    <property type="entry name" value="IFN-induced_PKR_regulator"/>
</dbReference>